<dbReference type="Proteomes" id="UP001302602">
    <property type="component" value="Unassembled WGS sequence"/>
</dbReference>
<name>A0AAN6Z6V7_9PEZI</name>
<comment type="caution">
    <text evidence="2">The sequence shown here is derived from an EMBL/GenBank/DDBJ whole genome shotgun (WGS) entry which is preliminary data.</text>
</comment>
<dbReference type="RefSeq" id="XP_062651008.1">
    <property type="nucleotide sequence ID" value="XM_062786191.1"/>
</dbReference>
<proteinExistence type="predicted"/>
<evidence type="ECO:0000313" key="2">
    <source>
        <dbReference type="EMBL" id="KAK4127237.1"/>
    </source>
</evidence>
<sequence length="159" mass="17587">MVAMIRCPQVPVSVSGVSFFSCSAQEPLVSSHARRLDAKARCKLGPRMAPRRGSEQRLAFLKVHACKLSCNVVKLRLQEHGDCHHLRPLSSPRGVLSRHGPWHRPGTCTQCARQSRPSSPNPGCSFGWVWSDQDQAPINGSQVWGLATRSSRQRNAKEP</sequence>
<gene>
    <name evidence="2" type="ORF">N657DRAFT_200411</name>
</gene>
<accession>A0AAN6Z6V7</accession>
<reference evidence="2" key="2">
    <citation type="submission" date="2023-05" db="EMBL/GenBank/DDBJ databases">
        <authorList>
            <consortium name="Lawrence Berkeley National Laboratory"/>
            <person name="Steindorff A."/>
            <person name="Hensen N."/>
            <person name="Bonometti L."/>
            <person name="Westerberg I."/>
            <person name="Brannstrom I.O."/>
            <person name="Guillou S."/>
            <person name="Cros-Aarteil S."/>
            <person name="Calhoun S."/>
            <person name="Haridas S."/>
            <person name="Kuo A."/>
            <person name="Mondo S."/>
            <person name="Pangilinan J."/>
            <person name="Riley R."/>
            <person name="Labutti K."/>
            <person name="Andreopoulos B."/>
            <person name="Lipzen A."/>
            <person name="Chen C."/>
            <person name="Yanf M."/>
            <person name="Daum C."/>
            <person name="Ng V."/>
            <person name="Clum A."/>
            <person name="Ohm R."/>
            <person name="Martin F."/>
            <person name="Silar P."/>
            <person name="Natvig D."/>
            <person name="Lalanne C."/>
            <person name="Gautier V."/>
            <person name="Ament-Velasquez S.L."/>
            <person name="Kruys A."/>
            <person name="Hutchinson M.I."/>
            <person name="Powell A.J."/>
            <person name="Barry K."/>
            <person name="Miller A.N."/>
            <person name="Grigoriev I.V."/>
            <person name="Debuchy R."/>
            <person name="Gladieux P."/>
            <person name="Thoren M.H."/>
            <person name="Johannesson H."/>
        </authorList>
    </citation>
    <scope>NUCLEOTIDE SEQUENCE</scope>
    <source>
        <strain evidence="2">CBS 731.68</strain>
    </source>
</reference>
<dbReference type="EMBL" id="MU853224">
    <property type="protein sequence ID" value="KAK4127237.1"/>
    <property type="molecule type" value="Genomic_DNA"/>
</dbReference>
<reference evidence="2" key="1">
    <citation type="journal article" date="2023" name="Mol. Phylogenet. Evol.">
        <title>Genome-scale phylogeny and comparative genomics of the fungal order Sordariales.</title>
        <authorList>
            <person name="Hensen N."/>
            <person name="Bonometti L."/>
            <person name="Westerberg I."/>
            <person name="Brannstrom I.O."/>
            <person name="Guillou S."/>
            <person name="Cros-Aarteil S."/>
            <person name="Calhoun S."/>
            <person name="Haridas S."/>
            <person name="Kuo A."/>
            <person name="Mondo S."/>
            <person name="Pangilinan J."/>
            <person name="Riley R."/>
            <person name="LaButti K."/>
            <person name="Andreopoulos B."/>
            <person name="Lipzen A."/>
            <person name="Chen C."/>
            <person name="Yan M."/>
            <person name="Daum C."/>
            <person name="Ng V."/>
            <person name="Clum A."/>
            <person name="Steindorff A."/>
            <person name="Ohm R.A."/>
            <person name="Martin F."/>
            <person name="Silar P."/>
            <person name="Natvig D.O."/>
            <person name="Lalanne C."/>
            <person name="Gautier V."/>
            <person name="Ament-Velasquez S.L."/>
            <person name="Kruys A."/>
            <person name="Hutchinson M.I."/>
            <person name="Powell A.J."/>
            <person name="Barry K."/>
            <person name="Miller A.N."/>
            <person name="Grigoriev I.V."/>
            <person name="Debuchy R."/>
            <person name="Gladieux P."/>
            <person name="Hiltunen Thoren M."/>
            <person name="Johannesson H."/>
        </authorList>
    </citation>
    <scope>NUCLEOTIDE SEQUENCE</scope>
    <source>
        <strain evidence="2">CBS 731.68</strain>
    </source>
</reference>
<keyword evidence="3" id="KW-1185">Reference proteome</keyword>
<dbReference type="GeneID" id="87822957"/>
<evidence type="ECO:0000313" key="3">
    <source>
        <dbReference type="Proteomes" id="UP001302602"/>
    </source>
</evidence>
<dbReference type="PROSITE" id="PS51257">
    <property type="entry name" value="PROKAR_LIPOPROTEIN"/>
    <property type="match status" value="1"/>
</dbReference>
<dbReference type="AlphaFoldDB" id="A0AAN6Z6V7"/>
<organism evidence="2 3">
    <name type="scientific">Parathielavia appendiculata</name>
    <dbReference type="NCBI Taxonomy" id="2587402"/>
    <lineage>
        <taxon>Eukaryota</taxon>
        <taxon>Fungi</taxon>
        <taxon>Dikarya</taxon>
        <taxon>Ascomycota</taxon>
        <taxon>Pezizomycotina</taxon>
        <taxon>Sordariomycetes</taxon>
        <taxon>Sordariomycetidae</taxon>
        <taxon>Sordariales</taxon>
        <taxon>Chaetomiaceae</taxon>
        <taxon>Parathielavia</taxon>
    </lineage>
</organism>
<evidence type="ECO:0000256" key="1">
    <source>
        <dbReference type="SAM" id="MobiDB-lite"/>
    </source>
</evidence>
<feature type="region of interest" description="Disordered" evidence="1">
    <location>
        <begin position="140"/>
        <end position="159"/>
    </location>
</feature>
<protein>
    <submittedName>
        <fullName evidence="2">Uncharacterized protein</fullName>
    </submittedName>
</protein>